<dbReference type="InterPro" id="IPR005151">
    <property type="entry name" value="Tail-specific_protease"/>
</dbReference>
<evidence type="ECO:0000313" key="3">
    <source>
        <dbReference type="EMBL" id="MBC2669547.1"/>
    </source>
</evidence>
<dbReference type="GO" id="GO:0006508">
    <property type="term" value="P:proteolysis"/>
    <property type="evidence" value="ECO:0007669"/>
    <property type="project" value="InterPro"/>
</dbReference>
<dbReference type="AlphaFoldDB" id="A0A7X1G060"/>
<feature type="signal peptide" evidence="1">
    <location>
        <begin position="1"/>
        <end position="24"/>
    </location>
</feature>
<protein>
    <recommendedName>
        <fullName evidence="2">Tail specific protease domain-containing protein</fullName>
    </recommendedName>
</protein>
<proteinExistence type="predicted"/>
<dbReference type="Pfam" id="PF03572">
    <property type="entry name" value="Peptidase_S41"/>
    <property type="match status" value="1"/>
</dbReference>
<feature type="domain" description="Tail specific protease" evidence="2">
    <location>
        <begin position="285"/>
        <end position="450"/>
    </location>
</feature>
<feature type="chain" id="PRO_5030794885" description="Tail specific protease domain-containing protein" evidence="1">
    <location>
        <begin position="25"/>
        <end position="663"/>
    </location>
</feature>
<gene>
    <name evidence="3" type="ORF">H7F53_10365</name>
</gene>
<reference evidence="3 4" key="1">
    <citation type="submission" date="2020-08" db="EMBL/GenBank/DDBJ databases">
        <title>The genome sequence of type strain Novosphingobium piscinae KCTC 42194.</title>
        <authorList>
            <person name="Liu Y."/>
        </authorList>
    </citation>
    <scope>NUCLEOTIDE SEQUENCE [LARGE SCALE GENOMIC DNA]</scope>
    <source>
        <strain evidence="3 4">KCTC 42194</strain>
    </source>
</reference>
<dbReference type="InterPro" id="IPR029045">
    <property type="entry name" value="ClpP/crotonase-like_dom_sf"/>
</dbReference>
<evidence type="ECO:0000256" key="1">
    <source>
        <dbReference type="SAM" id="SignalP"/>
    </source>
</evidence>
<accession>A0A7X1G060</accession>
<dbReference type="EMBL" id="JACLAX010000009">
    <property type="protein sequence ID" value="MBC2669547.1"/>
    <property type="molecule type" value="Genomic_DNA"/>
</dbReference>
<organism evidence="3 4">
    <name type="scientific">Novosphingobium piscinae</name>
    <dbReference type="NCBI Taxonomy" id="1507448"/>
    <lineage>
        <taxon>Bacteria</taxon>
        <taxon>Pseudomonadati</taxon>
        <taxon>Pseudomonadota</taxon>
        <taxon>Alphaproteobacteria</taxon>
        <taxon>Sphingomonadales</taxon>
        <taxon>Sphingomonadaceae</taxon>
        <taxon>Novosphingobium</taxon>
    </lineage>
</organism>
<sequence>MKRFTLRAAAALVAILFAPLAVSAAPTAAEADGPASPRYAPRILSAEQATRDVALLRRALETVHPGLYRYAAKTELDAAFARLEAVAAAPVSELALHAGIARLLAAIHCDHTKAEMSEGLTAYRTGNPTHLPLRFQLIEGRMIVLSNDGQAGAPPVGSEILAINGMAVPVLLLKLAPLVSYDGTTDQAIAAKLADDSDLMGDDFNENYPALFGFPDSWRIEWKPVGGQQAATATLRPIRFAQWTTLAGPGARYRSEFYNAVTWRISGKAARLGIDTFVNYRNPVQATAFLGGFFAAMKEAGTEHLILDLRNNGGGSEDVSVALGRYLIGRPFTWSLPVRYKAVRYGDLPQYFETWGNREARFNPPLAAFTRTADGWYDRIPVLSGTQVSDGDTTFEQQPIAALGFTGRITIISGPRNGSGATRTIAQLREKAGAAVIGEDSAGSAEGPTSGSIFLMTLPASGIRVRIPEAWNRTAIANFVPGKGVAVDQLVVPTLADLEAGRDRAISVAQGLLPARSMTAERLSGAFAGTWTGTLDYRDYGDDTRTTLPAVMQGDGLTLSWTFADGLGKTVRSSETWAVDPAGQRVTISGGDSVPSLWRVAEARASADGSSLTIVLDGTGAENGRTVMARKVLTRDGNRLRITKQTRVAGEPFIMRQSYELHR</sequence>
<comment type="caution">
    <text evidence="3">The sequence shown here is derived from an EMBL/GenBank/DDBJ whole genome shotgun (WGS) entry which is preliminary data.</text>
</comment>
<dbReference type="SUPFAM" id="SSF52096">
    <property type="entry name" value="ClpP/crotonase"/>
    <property type="match status" value="1"/>
</dbReference>
<name>A0A7X1G060_9SPHN</name>
<dbReference type="Proteomes" id="UP000551327">
    <property type="component" value="Unassembled WGS sequence"/>
</dbReference>
<evidence type="ECO:0000313" key="4">
    <source>
        <dbReference type="Proteomes" id="UP000551327"/>
    </source>
</evidence>
<keyword evidence="1" id="KW-0732">Signal</keyword>
<dbReference type="Gene3D" id="3.90.226.10">
    <property type="entry name" value="2-enoyl-CoA Hydratase, Chain A, domain 1"/>
    <property type="match status" value="1"/>
</dbReference>
<evidence type="ECO:0000259" key="2">
    <source>
        <dbReference type="Pfam" id="PF03572"/>
    </source>
</evidence>
<dbReference type="GO" id="GO:0008236">
    <property type="term" value="F:serine-type peptidase activity"/>
    <property type="evidence" value="ECO:0007669"/>
    <property type="project" value="InterPro"/>
</dbReference>
<keyword evidence="4" id="KW-1185">Reference proteome</keyword>